<evidence type="ECO:0000313" key="8">
    <source>
        <dbReference type="EMBL" id="MFC3676530.1"/>
    </source>
</evidence>
<evidence type="ECO:0000256" key="2">
    <source>
        <dbReference type="ARBA" id="ARBA00022475"/>
    </source>
</evidence>
<feature type="signal peptide" evidence="6">
    <location>
        <begin position="1"/>
        <end position="32"/>
    </location>
</feature>
<evidence type="ECO:0000256" key="6">
    <source>
        <dbReference type="SAM" id="SignalP"/>
    </source>
</evidence>
<proteinExistence type="predicted"/>
<keyword evidence="3 6" id="KW-0732">Signal</keyword>
<dbReference type="PANTHER" id="PTHR34296:SF2">
    <property type="entry name" value="ABC TRANSPORTER GUANOSINE-BINDING PROTEIN NUPN"/>
    <property type="match status" value="1"/>
</dbReference>
<dbReference type="Proteomes" id="UP001595711">
    <property type="component" value="Unassembled WGS sequence"/>
</dbReference>
<accession>A0ABV7VGC3</accession>
<evidence type="ECO:0000256" key="3">
    <source>
        <dbReference type="ARBA" id="ARBA00022729"/>
    </source>
</evidence>
<evidence type="ECO:0000259" key="7">
    <source>
        <dbReference type="Pfam" id="PF02608"/>
    </source>
</evidence>
<keyword evidence="9" id="KW-1185">Reference proteome</keyword>
<dbReference type="InterPro" id="IPR050957">
    <property type="entry name" value="BMP_lipoprotein"/>
</dbReference>
<dbReference type="Gene3D" id="3.40.50.2300">
    <property type="match status" value="2"/>
</dbReference>
<gene>
    <name evidence="8" type="ORF">ACFOOQ_13315</name>
</gene>
<dbReference type="InterPro" id="IPR006311">
    <property type="entry name" value="TAT_signal"/>
</dbReference>
<dbReference type="PROSITE" id="PS51318">
    <property type="entry name" value="TAT"/>
    <property type="match status" value="1"/>
</dbReference>
<dbReference type="Pfam" id="PF02608">
    <property type="entry name" value="Bmp"/>
    <property type="match status" value="1"/>
</dbReference>
<evidence type="ECO:0000256" key="1">
    <source>
        <dbReference type="ARBA" id="ARBA00004236"/>
    </source>
</evidence>
<dbReference type="EMBL" id="JBHRYJ010000002">
    <property type="protein sequence ID" value="MFC3676530.1"/>
    <property type="molecule type" value="Genomic_DNA"/>
</dbReference>
<evidence type="ECO:0000256" key="4">
    <source>
        <dbReference type="ARBA" id="ARBA00023136"/>
    </source>
</evidence>
<dbReference type="PANTHER" id="PTHR34296">
    <property type="entry name" value="TRANSCRIPTIONAL ACTIVATOR PROTEIN MED"/>
    <property type="match status" value="1"/>
</dbReference>
<feature type="domain" description="ABC transporter substrate-binding protein PnrA-like" evidence="7">
    <location>
        <begin position="38"/>
        <end position="264"/>
    </location>
</feature>
<dbReference type="CDD" id="cd06304">
    <property type="entry name" value="PBP1_BmpA_Med_PnrA-like"/>
    <property type="match status" value="1"/>
</dbReference>
<keyword evidence="2" id="KW-1003">Cell membrane</keyword>
<sequence>MTQIDRRGFLMGSAAGAAGLVMLGGLAAPARAAGGPLTVGVLIPGSKSDKGWMESGYDGLMAAEKKFGAKIKVKYIENVKFGDMEQVLVALAGKNELVIGVGGQTQASVFKVAPRFPKVKFAIIGGNADAAKPGNVSGYDVRQAEIGFVAGAAAAMLSKTGAVSYVGGLEIPAIVNTGKEFGKGALYINPKIKYIENYTGDFDDVAKAKEATLAAIAQGADIHYHILNLGLRGMEQAAREKGTHIIGSYTDRCGTDPLYVAYTITGVGFQVEYAIEHAVAGDWKPEFKPFGLAMGPKSSDIVICTGATAAMKAKLDEIKKDLLSGKIKVLDA</sequence>
<dbReference type="RefSeq" id="WP_379727328.1">
    <property type="nucleotide sequence ID" value="NZ_JBHRYJ010000002.1"/>
</dbReference>
<dbReference type="InterPro" id="IPR003760">
    <property type="entry name" value="PnrA-like"/>
</dbReference>
<name>A0ABV7VGC3_9PROT</name>
<protein>
    <submittedName>
        <fullName evidence="8">BMP family protein</fullName>
    </submittedName>
</protein>
<reference evidence="9" key="1">
    <citation type="journal article" date="2019" name="Int. J. Syst. Evol. Microbiol.">
        <title>The Global Catalogue of Microorganisms (GCM) 10K type strain sequencing project: providing services to taxonomists for standard genome sequencing and annotation.</title>
        <authorList>
            <consortium name="The Broad Institute Genomics Platform"/>
            <consortium name="The Broad Institute Genome Sequencing Center for Infectious Disease"/>
            <person name="Wu L."/>
            <person name="Ma J."/>
        </authorList>
    </citation>
    <scope>NUCLEOTIDE SEQUENCE [LARGE SCALE GENOMIC DNA]</scope>
    <source>
        <strain evidence="9">KCTC 42182</strain>
    </source>
</reference>
<keyword evidence="5" id="KW-0449">Lipoprotein</keyword>
<evidence type="ECO:0000313" key="9">
    <source>
        <dbReference type="Proteomes" id="UP001595711"/>
    </source>
</evidence>
<comment type="subcellular location">
    <subcellularLocation>
        <location evidence="1">Cell membrane</location>
    </subcellularLocation>
</comment>
<organism evidence="8 9">
    <name type="scientific">Ferrovibrio xuzhouensis</name>
    <dbReference type="NCBI Taxonomy" id="1576914"/>
    <lineage>
        <taxon>Bacteria</taxon>
        <taxon>Pseudomonadati</taxon>
        <taxon>Pseudomonadota</taxon>
        <taxon>Alphaproteobacteria</taxon>
        <taxon>Rhodospirillales</taxon>
        <taxon>Rhodospirillaceae</taxon>
        <taxon>Ferrovibrio</taxon>
    </lineage>
</organism>
<keyword evidence="4" id="KW-0472">Membrane</keyword>
<feature type="chain" id="PRO_5047303091" evidence="6">
    <location>
        <begin position="33"/>
        <end position="332"/>
    </location>
</feature>
<evidence type="ECO:0000256" key="5">
    <source>
        <dbReference type="ARBA" id="ARBA00023288"/>
    </source>
</evidence>
<comment type="caution">
    <text evidence="8">The sequence shown here is derived from an EMBL/GenBank/DDBJ whole genome shotgun (WGS) entry which is preliminary data.</text>
</comment>